<dbReference type="Pfam" id="PF08761">
    <property type="entry name" value="dUTPase_2"/>
    <property type="match status" value="1"/>
</dbReference>
<protein>
    <recommendedName>
        <fullName evidence="3">dUTPase</fullName>
    </recommendedName>
</protein>
<dbReference type="InterPro" id="IPR014871">
    <property type="entry name" value="dUTPase/dCTP_pyrophosphatase"/>
</dbReference>
<gene>
    <name evidence="1" type="ORF">D7M11_02115</name>
</gene>
<organism evidence="1 2">
    <name type="scientific">Paenibacillus ginsengarvi</name>
    <dbReference type="NCBI Taxonomy" id="400777"/>
    <lineage>
        <taxon>Bacteria</taxon>
        <taxon>Bacillati</taxon>
        <taxon>Bacillota</taxon>
        <taxon>Bacilli</taxon>
        <taxon>Bacillales</taxon>
        <taxon>Paenibacillaceae</taxon>
        <taxon>Paenibacillus</taxon>
    </lineage>
</organism>
<dbReference type="CDD" id="cd11527">
    <property type="entry name" value="NTP-PPase_dUTPase"/>
    <property type="match status" value="1"/>
</dbReference>
<evidence type="ECO:0008006" key="3">
    <source>
        <dbReference type="Google" id="ProtNLM"/>
    </source>
</evidence>
<dbReference type="OrthoDB" id="5506143at2"/>
<dbReference type="EMBL" id="RBAH01000001">
    <property type="protein sequence ID" value="RKN87022.1"/>
    <property type="molecule type" value="Genomic_DNA"/>
</dbReference>
<name>A0A3B0CS01_9BACL</name>
<proteinExistence type="predicted"/>
<dbReference type="PIRSF" id="PIRSF030140">
    <property type="entry name" value="UCP030140"/>
    <property type="match status" value="1"/>
</dbReference>
<dbReference type="InterPro" id="IPR016947">
    <property type="entry name" value="UCP030140"/>
</dbReference>
<accession>A0A3B0CS01</accession>
<evidence type="ECO:0000313" key="1">
    <source>
        <dbReference type="EMBL" id="RKN87022.1"/>
    </source>
</evidence>
<evidence type="ECO:0000313" key="2">
    <source>
        <dbReference type="Proteomes" id="UP000282311"/>
    </source>
</evidence>
<sequence>MSEVYTLKQLYEMQKELDVRIIKEKGLEGVDLLPNTVLALQVEVGELANEWRGFKHWSNDQSPRTKKIHSDRDAYLETNPLLEEYVDCLHFNLSLYRQLNLNISNYLHEDLSGDLTGLTEAFIHAFDWASKIYWATTTKRPSMAEKSLYRLTDVLLTIAKLLGFTRDQIAEAYIAKNKTNHDRQTNGY</sequence>
<dbReference type="Proteomes" id="UP000282311">
    <property type="component" value="Unassembled WGS sequence"/>
</dbReference>
<comment type="caution">
    <text evidence="1">The sequence shown here is derived from an EMBL/GenBank/DDBJ whole genome shotgun (WGS) entry which is preliminary data.</text>
</comment>
<dbReference type="SUPFAM" id="SSF101386">
    <property type="entry name" value="all-alpha NTP pyrophosphatases"/>
    <property type="match status" value="1"/>
</dbReference>
<dbReference type="Gene3D" id="1.10.4010.10">
    <property type="entry name" value="Type II deoxyuridine triphosphatase"/>
    <property type="match status" value="1"/>
</dbReference>
<dbReference type="AlphaFoldDB" id="A0A3B0CS01"/>
<keyword evidence="2" id="KW-1185">Reference proteome</keyword>
<reference evidence="1 2" key="1">
    <citation type="journal article" date="2007" name="Int. J. Syst. Evol. Microbiol.">
        <title>Paenibacillus ginsengarvi sp. nov., isolated from soil from ginseng cultivation.</title>
        <authorList>
            <person name="Yoon M.H."/>
            <person name="Ten L.N."/>
            <person name="Im W.T."/>
        </authorList>
    </citation>
    <scope>NUCLEOTIDE SEQUENCE [LARGE SCALE GENOMIC DNA]</scope>
    <source>
        <strain evidence="1 2">KCTC 13059</strain>
    </source>
</reference>